<comment type="caution">
    <text evidence="2">The sequence shown here is derived from an EMBL/GenBank/DDBJ whole genome shotgun (WGS) entry which is preliminary data.</text>
</comment>
<dbReference type="AlphaFoldDB" id="A0A7C4BB36"/>
<dbReference type="PANTHER" id="PTHR11472">
    <property type="entry name" value="DNA REPAIR DEAD HELICASE RAD3/XP-D SUBFAMILY MEMBER"/>
    <property type="match status" value="1"/>
</dbReference>
<evidence type="ECO:0000259" key="1">
    <source>
        <dbReference type="SMART" id="SM00491"/>
    </source>
</evidence>
<dbReference type="Gene3D" id="3.40.50.300">
    <property type="entry name" value="P-loop containing nucleotide triphosphate hydrolases"/>
    <property type="match status" value="2"/>
</dbReference>
<dbReference type="InterPro" id="IPR045028">
    <property type="entry name" value="DinG/Rad3-like"/>
</dbReference>
<organism evidence="2">
    <name type="scientific">Thermofilum pendens</name>
    <dbReference type="NCBI Taxonomy" id="2269"/>
    <lineage>
        <taxon>Archaea</taxon>
        <taxon>Thermoproteota</taxon>
        <taxon>Thermoprotei</taxon>
        <taxon>Thermofilales</taxon>
        <taxon>Thermofilaceae</taxon>
        <taxon>Thermofilum</taxon>
    </lineage>
</organism>
<gene>
    <name evidence="2" type="ORF">ENV17_08350</name>
</gene>
<dbReference type="InterPro" id="IPR027417">
    <property type="entry name" value="P-loop_NTPase"/>
</dbReference>
<dbReference type="EMBL" id="DTFI01000245">
    <property type="protein sequence ID" value="HGI44377.1"/>
    <property type="molecule type" value="Genomic_DNA"/>
</dbReference>
<dbReference type="InterPro" id="IPR006555">
    <property type="entry name" value="ATP-dep_Helicase_C"/>
</dbReference>
<dbReference type="GO" id="GO:0016818">
    <property type="term" value="F:hydrolase activity, acting on acid anhydrides, in phosphorus-containing anhydrides"/>
    <property type="evidence" value="ECO:0007669"/>
    <property type="project" value="InterPro"/>
</dbReference>
<protein>
    <recommendedName>
        <fullName evidence="1">ATP-dependent helicase C-terminal domain-containing protein</fullName>
    </recommendedName>
</protein>
<reference evidence="2" key="1">
    <citation type="journal article" date="2020" name="mSystems">
        <title>Genome- and Community-Level Interaction Insights into Carbon Utilization and Element Cycling Functions of Hydrothermarchaeota in Hydrothermal Sediment.</title>
        <authorList>
            <person name="Zhou Z."/>
            <person name="Liu Y."/>
            <person name="Xu W."/>
            <person name="Pan J."/>
            <person name="Luo Z.H."/>
            <person name="Li M."/>
        </authorList>
    </citation>
    <scope>NUCLEOTIDE SEQUENCE [LARGE SCALE GENOMIC DNA]</scope>
    <source>
        <strain evidence="2">SpSt-735</strain>
    </source>
</reference>
<dbReference type="GO" id="GO:0003676">
    <property type="term" value="F:nucleic acid binding"/>
    <property type="evidence" value="ECO:0007669"/>
    <property type="project" value="InterPro"/>
</dbReference>
<dbReference type="Pfam" id="PF13307">
    <property type="entry name" value="Helicase_C_2"/>
    <property type="match status" value="1"/>
</dbReference>
<accession>A0A7C4BB36</accession>
<dbReference type="GO" id="GO:0005524">
    <property type="term" value="F:ATP binding"/>
    <property type="evidence" value="ECO:0007669"/>
    <property type="project" value="InterPro"/>
</dbReference>
<name>A0A7C4BB36_THEPE</name>
<dbReference type="GO" id="GO:0003678">
    <property type="term" value="F:DNA helicase activity"/>
    <property type="evidence" value="ECO:0007669"/>
    <property type="project" value="TreeGrafter"/>
</dbReference>
<dbReference type="GO" id="GO:0006139">
    <property type="term" value="P:nucleobase-containing compound metabolic process"/>
    <property type="evidence" value="ECO:0007669"/>
    <property type="project" value="InterPro"/>
</dbReference>
<proteinExistence type="predicted"/>
<feature type="domain" description="ATP-dependent helicase C-terminal" evidence="1">
    <location>
        <begin position="311"/>
        <end position="438"/>
    </location>
</feature>
<dbReference type="PANTHER" id="PTHR11472:SF34">
    <property type="entry name" value="REGULATOR OF TELOMERE ELONGATION HELICASE 1"/>
    <property type="match status" value="1"/>
</dbReference>
<evidence type="ECO:0000313" key="2">
    <source>
        <dbReference type="EMBL" id="HGI44377.1"/>
    </source>
</evidence>
<dbReference type="SUPFAM" id="SSF52540">
    <property type="entry name" value="P-loop containing nucleoside triphosphate hydrolases"/>
    <property type="match status" value="1"/>
</dbReference>
<dbReference type="SMART" id="SM00491">
    <property type="entry name" value="HELICc2"/>
    <property type="match status" value="1"/>
</dbReference>
<sequence>MKHVVEEFHRLGLKPRPGQVEAAQILATSMLEAATRERAVFIAPPGFGKTPTVLVALRVSRTLPATWRVRSYMLAHHISEQCAMCELRPEILLGREKVCPLYQRYKHDIHEWCRAARHRCSLFRARTCPYFFFNVEADVFIAHYNRAQLLPTPVTIWDEAHNLLAAREYCLSMEDVTNALAEMEDPALRETLDESFFRTSSTTIEIGADLKEWLYREYLRVLLSRDKPTVLGKLYRLVKHDFIYFEEGRFCGACISLPRRGLLVSATLPMAHQIAAAVLEIPWQRKLRAFIASHLTTRFDEFDDKMAERAKAFLLKLHKKYERILVFATQRVAKRVASIATLYEPESVPADWRGVLLLHTRGRFGEGVDIRADVVVVLGAPYLPPGPNEKLNRAMEQIGIRNASEITMLNTTLQCVGRATRTPKDDPLIILADYRFKRYEGELSKYFEFTEGPEL</sequence>